<feature type="transmembrane region" description="Helical" evidence="1">
    <location>
        <begin position="92"/>
        <end position="116"/>
    </location>
</feature>
<keyword evidence="3" id="KW-1185">Reference proteome</keyword>
<feature type="transmembrane region" description="Helical" evidence="1">
    <location>
        <begin position="7"/>
        <end position="26"/>
    </location>
</feature>
<proteinExistence type="predicted"/>
<accession>D0MJY8</accession>
<keyword evidence="1" id="KW-0472">Membrane</keyword>
<feature type="transmembrane region" description="Helical" evidence="1">
    <location>
        <begin position="206"/>
        <end position="230"/>
    </location>
</feature>
<dbReference type="AlphaFoldDB" id="D0MJY8"/>
<name>D0MJY8_RHOM4</name>
<evidence type="ECO:0000313" key="2">
    <source>
        <dbReference type="EMBL" id="ACY48796.1"/>
    </source>
</evidence>
<evidence type="ECO:0000313" key="3">
    <source>
        <dbReference type="Proteomes" id="UP000002221"/>
    </source>
</evidence>
<reference evidence="2 3" key="1">
    <citation type="journal article" date="2009" name="Stand. Genomic Sci.">
        <title>Complete genome sequence of Rhodothermus marinus type strain (R-10).</title>
        <authorList>
            <person name="Nolan M."/>
            <person name="Tindall B.J."/>
            <person name="Pomrenke H."/>
            <person name="Lapidus A."/>
            <person name="Copeland A."/>
            <person name="Glavina Del Rio T."/>
            <person name="Lucas S."/>
            <person name="Chen F."/>
            <person name="Tice H."/>
            <person name="Cheng J.F."/>
            <person name="Saunders E."/>
            <person name="Han C."/>
            <person name="Bruce D."/>
            <person name="Goodwin L."/>
            <person name="Chain P."/>
            <person name="Pitluck S."/>
            <person name="Ovchinikova G."/>
            <person name="Pati A."/>
            <person name="Ivanova N."/>
            <person name="Mavromatis K."/>
            <person name="Chen A."/>
            <person name="Palaniappan K."/>
            <person name="Land M."/>
            <person name="Hauser L."/>
            <person name="Chang Y.J."/>
            <person name="Jeffries C.D."/>
            <person name="Brettin T."/>
            <person name="Goker M."/>
            <person name="Bristow J."/>
            <person name="Eisen J.A."/>
            <person name="Markowitz V."/>
            <person name="Hugenholtz P."/>
            <person name="Kyrpides N.C."/>
            <person name="Klenk H.P."/>
            <person name="Detter J.C."/>
        </authorList>
    </citation>
    <scope>NUCLEOTIDE SEQUENCE [LARGE SCALE GENOMIC DNA]</scope>
    <source>
        <strain evidence="3">ATCC 43812 / DSM 4252 / R-10</strain>
    </source>
</reference>
<dbReference type="RefSeq" id="WP_012844407.1">
    <property type="nucleotide sequence ID" value="NC_013501.1"/>
</dbReference>
<gene>
    <name evidence="2" type="ordered locus">Rmar_1913</name>
</gene>
<dbReference type="EMBL" id="CP001807">
    <property type="protein sequence ID" value="ACY48796.1"/>
    <property type="molecule type" value="Genomic_DNA"/>
</dbReference>
<organism evidence="2 3">
    <name type="scientific">Rhodothermus marinus (strain ATCC 43812 / DSM 4252 / R-10)</name>
    <name type="common">Rhodothermus obamensis</name>
    <dbReference type="NCBI Taxonomy" id="518766"/>
    <lineage>
        <taxon>Bacteria</taxon>
        <taxon>Pseudomonadati</taxon>
        <taxon>Rhodothermota</taxon>
        <taxon>Rhodothermia</taxon>
        <taxon>Rhodothermales</taxon>
        <taxon>Rhodothermaceae</taxon>
        <taxon>Rhodothermus</taxon>
    </lineage>
</organism>
<feature type="transmembrane region" description="Helical" evidence="1">
    <location>
        <begin position="175"/>
        <end position="194"/>
    </location>
</feature>
<dbReference type="eggNOG" id="COG0457">
    <property type="taxonomic scope" value="Bacteria"/>
</dbReference>
<dbReference type="OrthoDB" id="1522169at2"/>
<keyword evidence="1" id="KW-0812">Transmembrane</keyword>
<protein>
    <recommendedName>
        <fullName evidence="4">Peptidase MA-like domain-containing protein</fullName>
    </recommendedName>
</protein>
<sequence>MPRGRTPGIAGCGLVYAGLGVALWPVPVLGLLHVESAALVALVAFFVAGWWAWGHFRRGGRLADALRWQLLLLLIPWTLLSLTVLWRPNCDYLRGLGFFLLFPTASVVLAVALAEALHSAGVQHGRRWLVGIGLGLCTLPVAYDLLLHPQLYTYNHVFGGVLGPLYDEDPALRPGLLSFRALTLLWALWLALVARFHRVPHLLQPGWWPALSGITLLLGVFYLLAVPLGFNTSTAALERALPGRVTQGAVTLHYDLQWMTPEEAKLRALRAAYDYERLARRLGIAEPEPVQVFVFGDPERRAQLTGARYTSVALVWLAGPQVHLLLDRFDRSITHELAHVLVRGWGIPLLGISPRIGLVEGLAVAVEPPDGRPTPHEQAAVAATLARDRNALLTEQVAALLSPRGFWTSRSAVAYTLTGSFVRYLLDRYGPAPLRQVYRGWSFRAAYGRGVDSLLADWERFLLRMPYVDRSAYALMKRRFDVPSLFERRCPHYVPAHARLYEAARWALVRGDTLRAEGLLTQALRQKPDFLPALERWAHLQLLRGHADTVRARLAGADTTRTLRLRLHRADALALTGAADSARALYRTLYYAWPSYDLSGRGALALRYAVAARPDSLRHLLRRLENPRERCNIGVLNVSWAQTLPPGWDATLHRAVQWWRLGCVGDSLNTIADGRALVASLRRAGAFNLAACVQETIAWRTWLHNIYPERRSVCCAYCAW</sequence>
<dbReference type="KEGG" id="rmr:Rmar_1913"/>
<feature type="transmembrane region" description="Helical" evidence="1">
    <location>
        <begin position="65"/>
        <end position="86"/>
    </location>
</feature>
<dbReference type="STRING" id="518766.Rmar_1913"/>
<feature type="transmembrane region" description="Helical" evidence="1">
    <location>
        <begin position="32"/>
        <end position="53"/>
    </location>
</feature>
<evidence type="ECO:0008006" key="4">
    <source>
        <dbReference type="Google" id="ProtNLM"/>
    </source>
</evidence>
<keyword evidence="1" id="KW-1133">Transmembrane helix</keyword>
<dbReference type="HOGENOM" id="CLU_383960_0_0_10"/>
<feature type="transmembrane region" description="Helical" evidence="1">
    <location>
        <begin position="128"/>
        <end position="146"/>
    </location>
</feature>
<evidence type="ECO:0000256" key="1">
    <source>
        <dbReference type="SAM" id="Phobius"/>
    </source>
</evidence>
<dbReference type="Proteomes" id="UP000002221">
    <property type="component" value="Chromosome"/>
</dbReference>